<evidence type="ECO:0000256" key="9">
    <source>
        <dbReference type="SAM" id="Phobius"/>
    </source>
</evidence>
<comment type="subcellular location">
    <subcellularLocation>
        <location evidence="1">Cell membrane</location>
        <topology evidence="1">Multi-pass membrane protein</topology>
    </subcellularLocation>
</comment>
<feature type="transmembrane region" description="Helical" evidence="9">
    <location>
        <begin position="267"/>
        <end position="297"/>
    </location>
</feature>
<dbReference type="InterPro" id="IPR037294">
    <property type="entry name" value="ABC_BtuC-like"/>
</dbReference>
<evidence type="ECO:0000256" key="2">
    <source>
        <dbReference type="ARBA" id="ARBA00007935"/>
    </source>
</evidence>
<dbReference type="PANTHER" id="PTHR30472:SF1">
    <property type="entry name" value="FE(3+) DICITRATE TRANSPORT SYSTEM PERMEASE PROTEIN FECC-RELATED"/>
    <property type="match status" value="1"/>
</dbReference>
<feature type="region of interest" description="Disordered" evidence="8">
    <location>
        <begin position="1"/>
        <end position="26"/>
    </location>
</feature>
<feature type="transmembrane region" description="Helical" evidence="9">
    <location>
        <begin position="93"/>
        <end position="112"/>
    </location>
</feature>
<feature type="transmembrane region" description="Helical" evidence="9">
    <location>
        <begin position="221"/>
        <end position="240"/>
    </location>
</feature>
<feature type="transmembrane region" description="Helical" evidence="9">
    <location>
        <begin position="179"/>
        <end position="200"/>
    </location>
</feature>
<evidence type="ECO:0000313" key="11">
    <source>
        <dbReference type="Proteomes" id="UP000065151"/>
    </source>
</evidence>
<accession>A0A0U2XJ90</accession>
<keyword evidence="6 9" id="KW-1133">Transmembrane helix</keyword>
<sequence length="362" mass="36782">MPGESRPNAGTHFTVTAAGVPAEMPPSPGAVRRGSWRLVLLLAAVGALTGAALLSLAIGAKSIPLESVLQAFFAYADTADHAIILENRLPRTLLGIIAGMALGAAGALIQAITRNPLADPGVLGVNAGATFAIVIAVGVFGVSTMSGYMWFALGGAVLAAAVVYFIGSAGRNIVNPVRITLAGVALGAVLTGISSGLTLINPRSFDQLRSWSIGSLDSRSMDSVLVAAPFIGAGLLIAVITTRGLNAVSLGDELATALGANSNRTRILGLVAITLLSGAATAAAGPIGFIGLMIPHVARWLIGPDQRWIMAYTLVLSPLLLLVSDVLGRVVVPGELQVGIVTSFIGAPVLVALARRRKASAL</sequence>
<evidence type="ECO:0000256" key="6">
    <source>
        <dbReference type="ARBA" id="ARBA00022989"/>
    </source>
</evidence>
<keyword evidence="3" id="KW-0813">Transport</keyword>
<proteinExistence type="inferred from homology"/>
<feature type="transmembrane region" description="Helical" evidence="9">
    <location>
        <begin position="124"/>
        <end position="142"/>
    </location>
</feature>
<evidence type="ECO:0000313" key="10">
    <source>
        <dbReference type="EMBL" id="ALV43826.1"/>
    </source>
</evidence>
<evidence type="ECO:0000256" key="3">
    <source>
        <dbReference type="ARBA" id="ARBA00022448"/>
    </source>
</evidence>
<keyword evidence="4" id="KW-1003">Cell membrane</keyword>
<dbReference type="SUPFAM" id="SSF81345">
    <property type="entry name" value="ABC transporter involved in vitamin B12 uptake, BtuC"/>
    <property type="match status" value="1"/>
</dbReference>
<dbReference type="GO" id="GO:0022857">
    <property type="term" value="F:transmembrane transporter activity"/>
    <property type="evidence" value="ECO:0007669"/>
    <property type="project" value="InterPro"/>
</dbReference>
<reference evidence="10 11" key="1">
    <citation type="submission" date="2015-12" db="EMBL/GenBank/DDBJ databases">
        <authorList>
            <person name="Shamseldin A."/>
            <person name="Moawad H."/>
            <person name="Abd El-Rahim W.M."/>
            <person name="Sadowsky M.J."/>
        </authorList>
    </citation>
    <scope>NUCLEOTIDE SEQUENCE [LARGE SCALE GENOMIC DNA]</scope>
    <source>
        <strain evidence="10 11">Ar51</strain>
    </source>
</reference>
<evidence type="ECO:0000256" key="8">
    <source>
        <dbReference type="SAM" id="MobiDB-lite"/>
    </source>
</evidence>
<feature type="transmembrane region" description="Helical" evidence="9">
    <location>
        <begin position="149"/>
        <end position="167"/>
    </location>
</feature>
<evidence type="ECO:0000256" key="5">
    <source>
        <dbReference type="ARBA" id="ARBA00022692"/>
    </source>
</evidence>
<dbReference type="FunFam" id="1.10.3470.10:FF:000001">
    <property type="entry name" value="Vitamin B12 ABC transporter permease BtuC"/>
    <property type="match status" value="1"/>
</dbReference>
<keyword evidence="5 9" id="KW-0812">Transmembrane</keyword>
<keyword evidence="7 9" id="KW-0472">Membrane</keyword>
<dbReference type="AlphaFoldDB" id="A0A0U2XJ90"/>
<dbReference type="Gene3D" id="1.10.3470.10">
    <property type="entry name" value="ABC transporter involved in vitamin B12 uptake, BtuC"/>
    <property type="match status" value="1"/>
</dbReference>
<organism evidence="10">
    <name type="scientific">Pseudarthrobacter sulfonivorans</name>
    <dbReference type="NCBI Taxonomy" id="121292"/>
    <lineage>
        <taxon>Bacteria</taxon>
        <taxon>Bacillati</taxon>
        <taxon>Actinomycetota</taxon>
        <taxon>Actinomycetes</taxon>
        <taxon>Micrococcales</taxon>
        <taxon>Micrococcaceae</taxon>
        <taxon>Pseudarthrobacter</taxon>
    </lineage>
</organism>
<comment type="similarity">
    <text evidence="2">Belongs to the binding-protein-dependent transport system permease family. FecCD subfamily.</text>
</comment>
<dbReference type="GO" id="GO:0033214">
    <property type="term" value="P:siderophore-iron import into cell"/>
    <property type="evidence" value="ECO:0007669"/>
    <property type="project" value="TreeGrafter"/>
</dbReference>
<evidence type="ECO:0000256" key="1">
    <source>
        <dbReference type="ARBA" id="ARBA00004651"/>
    </source>
</evidence>
<gene>
    <name evidence="10" type="ORF">AU252_07580</name>
</gene>
<dbReference type="CDD" id="cd06550">
    <property type="entry name" value="TM_ABC_iron-siderophores_like"/>
    <property type="match status" value="1"/>
</dbReference>
<feature type="transmembrane region" description="Helical" evidence="9">
    <location>
        <begin position="38"/>
        <end position="60"/>
    </location>
</feature>
<dbReference type="KEGG" id="psul:AU252_07580"/>
<dbReference type="Proteomes" id="UP000065151">
    <property type="component" value="Chromosome"/>
</dbReference>
<feature type="transmembrane region" description="Helical" evidence="9">
    <location>
        <begin position="336"/>
        <end position="354"/>
    </location>
</feature>
<dbReference type="STRING" id="121292.AU252_07580"/>
<dbReference type="Pfam" id="PF01032">
    <property type="entry name" value="FecCD"/>
    <property type="match status" value="1"/>
</dbReference>
<dbReference type="EMBL" id="CP013747">
    <property type="protein sequence ID" value="ALV43826.1"/>
    <property type="molecule type" value="Genomic_DNA"/>
</dbReference>
<dbReference type="PANTHER" id="PTHR30472">
    <property type="entry name" value="FERRIC ENTEROBACTIN TRANSPORT SYSTEM PERMEASE PROTEIN"/>
    <property type="match status" value="1"/>
</dbReference>
<protein>
    <submittedName>
        <fullName evidence="10">ABC transporter permease</fullName>
    </submittedName>
</protein>
<evidence type="ECO:0000256" key="7">
    <source>
        <dbReference type="ARBA" id="ARBA00023136"/>
    </source>
</evidence>
<evidence type="ECO:0000256" key="4">
    <source>
        <dbReference type="ARBA" id="ARBA00022475"/>
    </source>
</evidence>
<name>A0A0U2XJ90_9MICC</name>
<dbReference type="GO" id="GO:0005886">
    <property type="term" value="C:plasma membrane"/>
    <property type="evidence" value="ECO:0007669"/>
    <property type="project" value="UniProtKB-SubCell"/>
</dbReference>
<dbReference type="InterPro" id="IPR000522">
    <property type="entry name" value="ABC_transptr_permease_BtuC"/>
</dbReference>